<feature type="transmembrane region" description="Helical" evidence="1">
    <location>
        <begin position="36"/>
        <end position="57"/>
    </location>
</feature>
<comment type="caution">
    <text evidence="2">The sequence shown here is derived from an EMBL/GenBank/DDBJ whole genome shotgun (WGS) entry which is preliminary data.</text>
</comment>
<evidence type="ECO:0000313" key="3">
    <source>
        <dbReference type="Proteomes" id="UP001595897"/>
    </source>
</evidence>
<protein>
    <submittedName>
        <fullName evidence="2">Uncharacterized protein</fullName>
    </submittedName>
</protein>
<gene>
    <name evidence="2" type="ORF">ACFO4O_16610</name>
</gene>
<keyword evidence="1" id="KW-0472">Membrane</keyword>
<dbReference type="RefSeq" id="WP_382410568.1">
    <property type="nucleotide sequence ID" value="NZ_JBHSGU010000025.1"/>
</dbReference>
<evidence type="ECO:0000256" key="1">
    <source>
        <dbReference type="SAM" id="Phobius"/>
    </source>
</evidence>
<name>A0ABV9LZL4_9ALTE</name>
<organism evidence="2 3">
    <name type="scientific">Glaciecola siphonariae</name>
    <dbReference type="NCBI Taxonomy" id="521012"/>
    <lineage>
        <taxon>Bacteria</taxon>
        <taxon>Pseudomonadati</taxon>
        <taxon>Pseudomonadota</taxon>
        <taxon>Gammaproteobacteria</taxon>
        <taxon>Alteromonadales</taxon>
        <taxon>Alteromonadaceae</taxon>
        <taxon>Glaciecola</taxon>
    </lineage>
</organism>
<keyword evidence="3" id="KW-1185">Reference proteome</keyword>
<proteinExistence type="predicted"/>
<reference evidence="3" key="1">
    <citation type="journal article" date="2019" name="Int. J. Syst. Evol. Microbiol.">
        <title>The Global Catalogue of Microorganisms (GCM) 10K type strain sequencing project: providing services to taxonomists for standard genome sequencing and annotation.</title>
        <authorList>
            <consortium name="The Broad Institute Genomics Platform"/>
            <consortium name="The Broad Institute Genome Sequencing Center for Infectious Disease"/>
            <person name="Wu L."/>
            <person name="Ma J."/>
        </authorList>
    </citation>
    <scope>NUCLEOTIDE SEQUENCE [LARGE SCALE GENOMIC DNA]</scope>
    <source>
        <strain evidence="3">KACC 12507</strain>
    </source>
</reference>
<feature type="transmembrane region" description="Helical" evidence="1">
    <location>
        <begin position="12"/>
        <end position="30"/>
    </location>
</feature>
<evidence type="ECO:0000313" key="2">
    <source>
        <dbReference type="EMBL" id="MFC4701775.1"/>
    </source>
</evidence>
<sequence length="69" mass="7803">MQIRRIARLGTGFLSFCFILASVAMIDFMIDDGVNMVVVASLLAFIFGSYLFLYMTIKGRVPKGFTWLE</sequence>
<dbReference type="EMBL" id="JBHSGU010000025">
    <property type="protein sequence ID" value="MFC4701775.1"/>
    <property type="molecule type" value="Genomic_DNA"/>
</dbReference>
<keyword evidence="1" id="KW-1133">Transmembrane helix</keyword>
<keyword evidence="1" id="KW-0812">Transmembrane</keyword>
<dbReference type="Proteomes" id="UP001595897">
    <property type="component" value="Unassembled WGS sequence"/>
</dbReference>
<accession>A0ABV9LZL4</accession>